<dbReference type="CDD" id="cd02068">
    <property type="entry name" value="radical_SAM_B12_BD"/>
    <property type="match status" value="1"/>
</dbReference>
<dbReference type="PROSITE" id="PS51918">
    <property type="entry name" value="RADICAL_SAM"/>
    <property type="match status" value="1"/>
</dbReference>
<dbReference type="PANTHER" id="PTHR43409">
    <property type="entry name" value="ANAEROBIC MAGNESIUM-PROTOPORPHYRIN IX MONOMETHYL ESTER CYCLASE-RELATED"/>
    <property type="match status" value="1"/>
</dbReference>
<proteinExistence type="predicted"/>
<dbReference type="PROSITE" id="PS51332">
    <property type="entry name" value="B12_BINDING"/>
    <property type="match status" value="1"/>
</dbReference>
<keyword evidence="5" id="KW-0479">Metal-binding</keyword>
<keyword evidence="3" id="KW-0808">Transferase</keyword>
<evidence type="ECO:0000256" key="4">
    <source>
        <dbReference type="ARBA" id="ARBA00022691"/>
    </source>
</evidence>
<dbReference type="SFLD" id="SFLDG01082">
    <property type="entry name" value="B12-binding_domain_containing"/>
    <property type="match status" value="1"/>
</dbReference>
<evidence type="ECO:0000313" key="10">
    <source>
        <dbReference type="EMBL" id="GET41309.1"/>
    </source>
</evidence>
<dbReference type="Pfam" id="PF04055">
    <property type="entry name" value="Radical_SAM"/>
    <property type="match status" value="1"/>
</dbReference>
<comment type="caution">
    <text evidence="10">The sequence shown here is derived from an EMBL/GenBank/DDBJ whole genome shotgun (WGS) entry which is preliminary data.</text>
</comment>
<evidence type="ECO:0000259" key="9">
    <source>
        <dbReference type="PROSITE" id="PS51918"/>
    </source>
</evidence>
<evidence type="ECO:0000256" key="2">
    <source>
        <dbReference type="ARBA" id="ARBA00022603"/>
    </source>
</evidence>
<dbReference type="InterPro" id="IPR006638">
    <property type="entry name" value="Elp3/MiaA/NifB-like_rSAM"/>
</dbReference>
<sequence length="606" mass="68348">MMAKVCLVRPLLSPTEFNGYPLNLLILASSLRNDGHSIEICDYDYLKEHDEIWIRGGFAQRAAADVLVRTPDFVAITAMCSNYVLALDLAEQIKALSPKTHITFGGPHVSLCAPETLNRYTSVDTAVIGEGEVTLPALVKCVENGDDLSVVPGLAFRRNGETVVTAKRPLLPDLNLSPRPAYDLVDILSYARTAKSNYLEIYAGSGCPFRCTFCSTSIVWERKYRTMSADRIVSEMQELNSKYGVSAFNLIHDNLTSDKKFIGEIASTIKARQLHVRWGFSSRIDTIDLETIQLVAEAGCDYIFFGVESGSERIQATMKKRLKLKAIWETLELCVSHGIAPTTSFILGFPDEELEDVANTIRLAFSCKVRGARRSFINLLSSYTGTPVMQQNIEKLRFDMDSVNSTMVSFLEEKHFDVIKSDPFIFANYYSLDYTYSALTAKDYLGLVDFYTICLFRYTFVISFLINEAGVNPILLFRDFEDRLTRLSVSQRNNLDLEISHSDICPYLTNDNKLFAYSLLSFDHALRIVSLSEMHRVLYSGTVCLLSERADSRLAESETVRDYLLYANGDIVNWIELSREHSLLYEVQGLPAIRAELLMQRYKVSA</sequence>
<keyword evidence="6" id="KW-0408">Iron</keyword>
<dbReference type="InterPro" id="IPR034466">
    <property type="entry name" value="Methyltransferase_Class_B"/>
</dbReference>
<dbReference type="CDD" id="cd01335">
    <property type="entry name" value="Radical_SAM"/>
    <property type="match status" value="1"/>
</dbReference>
<evidence type="ECO:0000256" key="1">
    <source>
        <dbReference type="ARBA" id="ARBA00001966"/>
    </source>
</evidence>
<dbReference type="GO" id="GO:0031419">
    <property type="term" value="F:cobalamin binding"/>
    <property type="evidence" value="ECO:0007669"/>
    <property type="project" value="InterPro"/>
</dbReference>
<feature type="domain" description="B12-binding" evidence="8">
    <location>
        <begin position="7"/>
        <end position="149"/>
    </location>
</feature>
<evidence type="ECO:0000256" key="3">
    <source>
        <dbReference type="ARBA" id="ARBA00022679"/>
    </source>
</evidence>
<keyword evidence="7" id="KW-0411">Iron-sulfur</keyword>
<dbReference type="InterPro" id="IPR051198">
    <property type="entry name" value="BchE-like"/>
</dbReference>
<evidence type="ECO:0000256" key="6">
    <source>
        <dbReference type="ARBA" id="ARBA00023004"/>
    </source>
</evidence>
<protein>
    <submittedName>
        <fullName evidence="10">Hopanoid biosynthesis associated radical SAM protein HpnJ</fullName>
    </submittedName>
</protein>
<dbReference type="GO" id="GO:0051539">
    <property type="term" value="F:4 iron, 4 sulfur cluster binding"/>
    <property type="evidence" value="ECO:0007669"/>
    <property type="project" value="UniProtKB-KW"/>
</dbReference>
<keyword evidence="11" id="KW-1185">Reference proteome</keyword>
<comment type="cofactor">
    <cofactor evidence="1">
        <name>[4Fe-4S] cluster</name>
        <dbReference type="ChEBI" id="CHEBI:49883"/>
    </cofactor>
</comment>
<gene>
    <name evidence="10" type="ORF">MiSe_61210</name>
</gene>
<dbReference type="PANTHER" id="PTHR43409:SF7">
    <property type="entry name" value="BLL1977 PROTEIN"/>
    <property type="match status" value="1"/>
</dbReference>
<accession>A0AAV3XKZ7</accession>
<dbReference type="InterPro" id="IPR006158">
    <property type="entry name" value="Cobalamin-bd"/>
</dbReference>
<evidence type="ECO:0000256" key="5">
    <source>
        <dbReference type="ARBA" id="ARBA00022723"/>
    </source>
</evidence>
<dbReference type="GO" id="GO:0046872">
    <property type="term" value="F:metal ion binding"/>
    <property type="evidence" value="ECO:0007669"/>
    <property type="project" value="UniProtKB-KW"/>
</dbReference>
<dbReference type="SFLD" id="SFLDS00029">
    <property type="entry name" value="Radical_SAM"/>
    <property type="match status" value="1"/>
</dbReference>
<evidence type="ECO:0000313" key="11">
    <source>
        <dbReference type="Proteomes" id="UP001050975"/>
    </source>
</evidence>
<dbReference type="InterPro" id="IPR058240">
    <property type="entry name" value="rSAM_sf"/>
</dbReference>
<dbReference type="AlphaFoldDB" id="A0AAV3XKZ7"/>
<feature type="domain" description="Radical SAM core" evidence="9">
    <location>
        <begin position="191"/>
        <end position="422"/>
    </location>
</feature>
<dbReference type="InterPro" id="IPR007197">
    <property type="entry name" value="rSAM"/>
</dbReference>
<keyword evidence="4" id="KW-0949">S-adenosyl-L-methionine</keyword>
<dbReference type="EMBL" id="BLAY01000117">
    <property type="protein sequence ID" value="GET41309.1"/>
    <property type="molecule type" value="Genomic_DNA"/>
</dbReference>
<reference evidence="10" key="1">
    <citation type="submission" date="2019-10" db="EMBL/GenBank/DDBJ databases">
        <title>Draft genome sequece of Microseira wollei NIES-4236.</title>
        <authorList>
            <person name="Yamaguchi H."/>
            <person name="Suzuki S."/>
            <person name="Kawachi M."/>
        </authorList>
    </citation>
    <scope>NUCLEOTIDE SEQUENCE</scope>
    <source>
        <strain evidence="10">NIES-4236</strain>
    </source>
</reference>
<dbReference type="Pfam" id="PF02310">
    <property type="entry name" value="B12-binding"/>
    <property type="match status" value="1"/>
</dbReference>
<dbReference type="GO" id="GO:0003824">
    <property type="term" value="F:catalytic activity"/>
    <property type="evidence" value="ECO:0007669"/>
    <property type="project" value="InterPro"/>
</dbReference>
<dbReference type="InterPro" id="IPR023404">
    <property type="entry name" value="rSAM_horseshoe"/>
</dbReference>
<dbReference type="SUPFAM" id="SSF102114">
    <property type="entry name" value="Radical SAM enzymes"/>
    <property type="match status" value="1"/>
</dbReference>
<dbReference type="Gene3D" id="3.80.30.20">
    <property type="entry name" value="tm_1862 like domain"/>
    <property type="match status" value="1"/>
</dbReference>
<dbReference type="RefSeq" id="WP_226587532.1">
    <property type="nucleotide sequence ID" value="NZ_BLAY01000117.1"/>
</dbReference>
<dbReference type="Proteomes" id="UP001050975">
    <property type="component" value="Unassembled WGS sequence"/>
</dbReference>
<dbReference type="SMART" id="SM00729">
    <property type="entry name" value="Elp3"/>
    <property type="match status" value="1"/>
</dbReference>
<evidence type="ECO:0000256" key="7">
    <source>
        <dbReference type="ARBA" id="ARBA00023014"/>
    </source>
</evidence>
<evidence type="ECO:0000259" key="8">
    <source>
        <dbReference type="PROSITE" id="PS51332"/>
    </source>
</evidence>
<name>A0AAV3XKZ7_9CYAN</name>
<organism evidence="10 11">
    <name type="scientific">Microseira wollei NIES-4236</name>
    <dbReference type="NCBI Taxonomy" id="2530354"/>
    <lineage>
        <taxon>Bacteria</taxon>
        <taxon>Bacillati</taxon>
        <taxon>Cyanobacteriota</taxon>
        <taxon>Cyanophyceae</taxon>
        <taxon>Oscillatoriophycideae</taxon>
        <taxon>Aerosakkonematales</taxon>
        <taxon>Aerosakkonemataceae</taxon>
        <taxon>Microseira</taxon>
    </lineage>
</organism>
<dbReference type="Gene3D" id="3.40.50.280">
    <property type="entry name" value="Cobalamin-binding domain"/>
    <property type="match status" value="1"/>
</dbReference>
<dbReference type="SFLD" id="SFLDG01123">
    <property type="entry name" value="methyltransferase_(Class_B)"/>
    <property type="match status" value="1"/>
</dbReference>
<keyword evidence="2" id="KW-0489">Methyltransferase</keyword>